<evidence type="ECO:0000256" key="1">
    <source>
        <dbReference type="SAM" id="Phobius"/>
    </source>
</evidence>
<organism evidence="2 3">
    <name type="scientific">Nasonia vitripennis</name>
    <name type="common">Parasitic wasp</name>
    <dbReference type="NCBI Taxonomy" id="7425"/>
    <lineage>
        <taxon>Eukaryota</taxon>
        <taxon>Metazoa</taxon>
        <taxon>Ecdysozoa</taxon>
        <taxon>Arthropoda</taxon>
        <taxon>Hexapoda</taxon>
        <taxon>Insecta</taxon>
        <taxon>Pterygota</taxon>
        <taxon>Neoptera</taxon>
        <taxon>Endopterygota</taxon>
        <taxon>Hymenoptera</taxon>
        <taxon>Apocrita</taxon>
        <taxon>Proctotrupomorpha</taxon>
        <taxon>Chalcidoidea</taxon>
        <taxon>Pteromalidae</taxon>
        <taxon>Pteromalinae</taxon>
        <taxon>Nasonia</taxon>
    </lineage>
</organism>
<reference evidence="2" key="1">
    <citation type="submission" date="2021-01" db="UniProtKB">
        <authorList>
            <consortium name="EnsemblMetazoa"/>
        </authorList>
    </citation>
    <scope>IDENTIFICATION</scope>
</reference>
<dbReference type="GeneID" id="100116794"/>
<feature type="transmembrane region" description="Helical" evidence="1">
    <location>
        <begin position="61"/>
        <end position="82"/>
    </location>
</feature>
<feature type="transmembrane region" description="Helical" evidence="1">
    <location>
        <begin position="21"/>
        <end position="41"/>
    </location>
</feature>
<dbReference type="InParanoid" id="A0A7M7LV32"/>
<dbReference type="InterPro" id="IPR053077">
    <property type="entry name" value="MARVEL_domain_protein_3"/>
</dbReference>
<evidence type="ECO:0000313" key="2">
    <source>
        <dbReference type="EnsemblMetazoa" id="XP_008214308"/>
    </source>
</evidence>
<dbReference type="EnsemblMetazoa" id="XM_008216086">
    <property type="protein sequence ID" value="XP_008214308"/>
    <property type="gene ID" value="LOC100116794"/>
</dbReference>
<proteinExistence type="predicted"/>
<keyword evidence="1" id="KW-0472">Membrane</keyword>
<protein>
    <submittedName>
        <fullName evidence="2">Uncharacterized protein</fullName>
    </submittedName>
</protein>
<sequence length="176" mass="19977">MARDSRIRVTSCCGCYSLKSGAIFSGIMCIILSVIAIVLLFTTNIQFKVIIFDLNSTIVKIIYTINLVMTIILSLCLTIGAIRKNILLMLPWVVLGVLILIALLFSVIFTSVAYFIEKKEVHHVLYGVLALLFGLLAFVICTYFWIVTYSYFQQLRQEKNSLKIGPYGRPYSYQRP</sequence>
<dbReference type="PANTHER" id="PTHR34609">
    <property type="entry name" value="GEO08273P1-RELATED"/>
    <property type="match status" value="1"/>
</dbReference>
<feature type="transmembrane region" description="Helical" evidence="1">
    <location>
        <begin position="89"/>
        <end position="116"/>
    </location>
</feature>
<feature type="transmembrane region" description="Helical" evidence="1">
    <location>
        <begin position="128"/>
        <end position="152"/>
    </location>
</feature>
<dbReference type="Proteomes" id="UP000002358">
    <property type="component" value="Chromosome 3"/>
</dbReference>
<keyword evidence="1" id="KW-1133">Transmembrane helix</keyword>
<dbReference type="AlphaFoldDB" id="A0A7M7LV32"/>
<name>A0A7M7LV32_NASVI</name>
<keyword evidence="1" id="KW-0812">Transmembrane</keyword>
<dbReference type="RefSeq" id="XP_008214308.2">
    <property type="nucleotide sequence ID" value="XM_008216086.4"/>
</dbReference>
<keyword evidence="3" id="KW-1185">Reference proteome</keyword>
<accession>A0A7M7LV32</accession>
<dbReference type="OrthoDB" id="8190053at2759"/>
<dbReference type="PANTHER" id="PTHR34609:SF17">
    <property type="entry name" value="GEO08273P1-RELATED"/>
    <property type="match status" value="1"/>
</dbReference>
<dbReference type="KEGG" id="nvi:100116794"/>
<dbReference type="FunCoup" id="A0A7M7LV32">
    <property type="interactions" value="20"/>
</dbReference>
<evidence type="ECO:0000313" key="3">
    <source>
        <dbReference type="Proteomes" id="UP000002358"/>
    </source>
</evidence>